<evidence type="ECO:0000256" key="5">
    <source>
        <dbReference type="ARBA" id="ARBA00022723"/>
    </source>
</evidence>
<keyword evidence="6" id="KW-0862">Zinc</keyword>
<dbReference type="EC" id="2.7.7.6" evidence="1"/>
<dbReference type="FunFam" id="4.10.860.120:FF:000004">
    <property type="entry name" value="DNA-directed RNA polymerase subunit"/>
    <property type="match status" value="1"/>
</dbReference>
<evidence type="ECO:0000256" key="6">
    <source>
        <dbReference type="ARBA" id="ARBA00022833"/>
    </source>
</evidence>
<keyword evidence="5" id="KW-0479">Metal-binding</keyword>
<dbReference type="GO" id="GO:0003677">
    <property type="term" value="F:DNA binding"/>
    <property type="evidence" value="ECO:0007669"/>
    <property type="project" value="InterPro"/>
</dbReference>
<evidence type="ECO:0000256" key="3">
    <source>
        <dbReference type="ARBA" id="ARBA00022679"/>
    </source>
</evidence>
<dbReference type="InterPro" id="IPR015700">
    <property type="entry name" value="RPC1"/>
</dbReference>
<keyword evidence="4" id="KW-0548">Nucleotidyltransferase</keyword>
<dbReference type="InterPro" id="IPR044893">
    <property type="entry name" value="RNA_pol_Rpb1_clamp_domain"/>
</dbReference>
<dbReference type="AlphaFoldDB" id="A0A819TFW8"/>
<dbReference type="GO" id="GO:0006351">
    <property type="term" value="P:DNA-templated transcription"/>
    <property type="evidence" value="ECO:0007669"/>
    <property type="project" value="InterPro"/>
</dbReference>
<dbReference type="SUPFAM" id="SSF64484">
    <property type="entry name" value="beta and beta-prime subunits of DNA dependent RNA-polymerase"/>
    <property type="match status" value="1"/>
</dbReference>
<dbReference type="Pfam" id="PF04997">
    <property type="entry name" value="RNA_pol_Rpb1_1"/>
    <property type="match status" value="1"/>
</dbReference>
<dbReference type="PANTHER" id="PTHR48446">
    <property type="entry name" value="DNA-DIRECTED RNA POLYMERASE SUBUNIT BETA' N-TERMINAL SECTION"/>
    <property type="match status" value="1"/>
</dbReference>
<gene>
    <name evidence="9" type="ORF">FNK824_LOCUS29472</name>
</gene>
<evidence type="ECO:0000256" key="4">
    <source>
        <dbReference type="ARBA" id="ARBA00022695"/>
    </source>
</evidence>
<evidence type="ECO:0000256" key="7">
    <source>
        <dbReference type="ARBA" id="ARBA00023163"/>
    </source>
</evidence>
<dbReference type="GO" id="GO:0046872">
    <property type="term" value="F:metal ion binding"/>
    <property type="evidence" value="ECO:0007669"/>
    <property type="project" value="UniProtKB-KW"/>
</dbReference>
<organism evidence="9 10">
    <name type="scientific">Rotaria sordida</name>
    <dbReference type="NCBI Taxonomy" id="392033"/>
    <lineage>
        <taxon>Eukaryota</taxon>
        <taxon>Metazoa</taxon>
        <taxon>Spiralia</taxon>
        <taxon>Gnathifera</taxon>
        <taxon>Rotifera</taxon>
        <taxon>Eurotatoria</taxon>
        <taxon>Bdelloidea</taxon>
        <taxon>Philodinida</taxon>
        <taxon>Philodinidae</taxon>
        <taxon>Rotaria</taxon>
    </lineage>
</organism>
<reference evidence="9" key="1">
    <citation type="submission" date="2021-02" db="EMBL/GenBank/DDBJ databases">
        <authorList>
            <person name="Nowell W R."/>
        </authorList>
    </citation>
    <scope>NUCLEOTIDE SEQUENCE</scope>
</reference>
<evidence type="ECO:0000313" key="10">
    <source>
        <dbReference type="Proteomes" id="UP000663874"/>
    </source>
</evidence>
<keyword evidence="7" id="KW-0804">Transcription</keyword>
<dbReference type="GO" id="GO:0000428">
    <property type="term" value="C:DNA-directed RNA polymerase complex"/>
    <property type="evidence" value="ECO:0007669"/>
    <property type="project" value="UniProtKB-KW"/>
</dbReference>
<dbReference type="GO" id="GO:0003899">
    <property type="term" value="F:DNA-directed RNA polymerase activity"/>
    <property type="evidence" value="ECO:0007669"/>
    <property type="project" value="UniProtKB-EC"/>
</dbReference>
<sequence length="275" mass="31704">MVKTQYRSVKTGKVINQIQFAPFSSLDMQKEAHIHVVSKNIYSQDAARTPAQFGVLDPKLGVCGGKRLCDTCHQDVTKCLGHYGYIDLQLPVFHIGFFRSIIVVLQTICKKCSRVMLNKEMKQTFQRQLCRPVLTYLQKKSLRKRIHEKAKKSTICPYCGELNGAVLKCALLKIAHDKYRTQKRQHNALVDINELFHSARQANSEVASLINSYTEIVNPVRVLELFERIPTEIFIREISTYKQTFRAKIHHANFSGIPYICHRYLLIQISLLILR</sequence>
<protein>
    <recommendedName>
        <fullName evidence="1">DNA-directed RNA polymerase</fullName>
        <ecNumber evidence="1">2.7.7.6</ecNumber>
    </recommendedName>
</protein>
<keyword evidence="2" id="KW-0240">DNA-directed RNA polymerase</keyword>
<evidence type="ECO:0000313" key="9">
    <source>
        <dbReference type="EMBL" id="CAF4064926.1"/>
    </source>
</evidence>
<name>A0A819TFW8_9BILA</name>
<comment type="caution">
    <text evidence="9">The sequence shown here is derived from an EMBL/GenBank/DDBJ whole genome shotgun (WGS) entry which is preliminary data.</text>
</comment>
<keyword evidence="3" id="KW-0808">Transferase</keyword>
<accession>A0A819TFW8</accession>
<dbReference type="EMBL" id="CAJOBE010008591">
    <property type="protein sequence ID" value="CAF4064926.1"/>
    <property type="molecule type" value="Genomic_DNA"/>
</dbReference>
<feature type="domain" description="RNA polymerase Rpb1" evidence="8">
    <location>
        <begin position="13"/>
        <end position="234"/>
    </location>
</feature>
<evidence type="ECO:0000259" key="8">
    <source>
        <dbReference type="Pfam" id="PF04997"/>
    </source>
</evidence>
<proteinExistence type="predicted"/>
<evidence type="ECO:0000256" key="1">
    <source>
        <dbReference type="ARBA" id="ARBA00012418"/>
    </source>
</evidence>
<dbReference type="Proteomes" id="UP000663874">
    <property type="component" value="Unassembled WGS sequence"/>
</dbReference>
<evidence type="ECO:0000256" key="2">
    <source>
        <dbReference type="ARBA" id="ARBA00022478"/>
    </source>
</evidence>
<dbReference type="Gene3D" id="4.10.860.120">
    <property type="entry name" value="RNA polymerase II, clamp domain"/>
    <property type="match status" value="1"/>
</dbReference>
<dbReference type="PANTHER" id="PTHR48446:SF1">
    <property type="entry name" value="DNA-DIRECTED RNA POLYMERASE SUBUNIT BETA' N-TERMINAL SECTION"/>
    <property type="match status" value="1"/>
</dbReference>
<dbReference type="InterPro" id="IPR007080">
    <property type="entry name" value="RNA_pol_Rpb1_1"/>
</dbReference>